<keyword evidence="2" id="KW-0238">DNA-binding</keyword>
<evidence type="ECO:0000313" key="6">
    <source>
        <dbReference type="Proteomes" id="UP000326979"/>
    </source>
</evidence>
<keyword evidence="5" id="KW-0347">Helicase</keyword>
<keyword evidence="5" id="KW-0067">ATP-binding</keyword>
<dbReference type="GO" id="GO:0006260">
    <property type="term" value="P:DNA replication"/>
    <property type="evidence" value="ECO:0007669"/>
    <property type="project" value="UniProtKB-KW"/>
</dbReference>
<dbReference type="PANTHER" id="PTHR30153:SF2">
    <property type="entry name" value="REPLICATIVE DNA HELICASE"/>
    <property type="match status" value="1"/>
</dbReference>
<keyword evidence="5" id="KW-0547">Nucleotide-binding</keyword>
<dbReference type="Gene3D" id="1.10.860.10">
    <property type="entry name" value="DNAb Helicase, Chain A"/>
    <property type="match status" value="2"/>
</dbReference>
<name>A0A5N8VWZ2_9ACTN</name>
<feature type="domain" description="DNA helicase DnaB-like N-terminal" evidence="4">
    <location>
        <begin position="183"/>
        <end position="250"/>
    </location>
</feature>
<organism evidence="5 6">
    <name type="scientific">Streptomyces phyllanthi</name>
    <dbReference type="NCBI Taxonomy" id="1803180"/>
    <lineage>
        <taxon>Bacteria</taxon>
        <taxon>Bacillati</taxon>
        <taxon>Actinomycetota</taxon>
        <taxon>Actinomycetes</taxon>
        <taxon>Kitasatosporales</taxon>
        <taxon>Streptomycetaceae</taxon>
        <taxon>Streptomyces</taxon>
    </lineage>
</organism>
<feature type="domain" description="DNA helicase DnaB-like N-terminal" evidence="4">
    <location>
        <begin position="15"/>
        <end position="107"/>
    </location>
</feature>
<comment type="caution">
    <text evidence="5">The sequence shown here is derived from an EMBL/GenBank/DDBJ whole genome shotgun (WGS) entry which is preliminary data.</text>
</comment>
<accession>A0A5N8VWZ2</accession>
<dbReference type="GO" id="GO:0005829">
    <property type="term" value="C:cytosol"/>
    <property type="evidence" value="ECO:0007669"/>
    <property type="project" value="TreeGrafter"/>
</dbReference>
<dbReference type="RefSeq" id="WP_152781619.1">
    <property type="nucleotide sequence ID" value="NZ_BAABEQ010000029.1"/>
</dbReference>
<keyword evidence="6" id="KW-1185">Reference proteome</keyword>
<dbReference type="Pfam" id="PF00772">
    <property type="entry name" value="DnaB"/>
    <property type="match status" value="2"/>
</dbReference>
<proteinExistence type="predicted"/>
<dbReference type="OrthoDB" id="2970604at2"/>
<gene>
    <name evidence="5" type="ORF">FNH04_07545</name>
</gene>
<dbReference type="PANTHER" id="PTHR30153">
    <property type="entry name" value="REPLICATIVE DNA HELICASE DNAB"/>
    <property type="match status" value="1"/>
</dbReference>
<dbReference type="Proteomes" id="UP000326979">
    <property type="component" value="Unassembled WGS sequence"/>
</dbReference>
<evidence type="ECO:0000313" key="5">
    <source>
        <dbReference type="EMBL" id="MPY39777.1"/>
    </source>
</evidence>
<dbReference type="InterPro" id="IPR036185">
    <property type="entry name" value="DNA_heli_DnaB-like_N_sf"/>
</dbReference>
<feature type="compositionally biased region" description="Polar residues" evidence="3">
    <location>
        <begin position="352"/>
        <end position="366"/>
    </location>
</feature>
<evidence type="ECO:0000256" key="1">
    <source>
        <dbReference type="ARBA" id="ARBA00022705"/>
    </source>
</evidence>
<feature type="region of interest" description="Disordered" evidence="3">
    <location>
        <begin position="325"/>
        <end position="378"/>
    </location>
</feature>
<dbReference type="GO" id="GO:0005524">
    <property type="term" value="F:ATP binding"/>
    <property type="evidence" value="ECO:0007669"/>
    <property type="project" value="InterPro"/>
</dbReference>
<dbReference type="AlphaFoldDB" id="A0A5N8VWZ2"/>
<keyword evidence="1" id="KW-0235">DNA replication</keyword>
<reference evidence="5 6" key="1">
    <citation type="submission" date="2019-07" db="EMBL/GenBank/DDBJ databases">
        <title>New species of Amycolatopsis and Streptomyces.</title>
        <authorList>
            <person name="Duangmal K."/>
            <person name="Teo W.F.A."/>
            <person name="Lipun K."/>
        </authorList>
    </citation>
    <scope>NUCLEOTIDE SEQUENCE [LARGE SCALE GENOMIC DNA]</scope>
    <source>
        <strain evidence="5 6">TISTR 2346</strain>
    </source>
</reference>
<evidence type="ECO:0000259" key="4">
    <source>
        <dbReference type="Pfam" id="PF00772"/>
    </source>
</evidence>
<dbReference type="GO" id="GO:0003678">
    <property type="term" value="F:DNA helicase activity"/>
    <property type="evidence" value="ECO:0007669"/>
    <property type="project" value="InterPro"/>
</dbReference>
<keyword evidence="5" id="KW-0378">Hydrolase</keyword>
<evidence type="ECO:0000256" key="3">
    <source>
        <dbReference type="SAM" id="MobiDB-lite"/>
    </source>
</evidence>
<dbReference type="EMBL" id="VJZE01000031">
    <property type="protein sequence ID" value="MPY39777.1"/>
    <property type="molecule type" value="Genomic_DNA"/>
</dbReference>
<dbReference type="SUPFAM" id="SSF48024">
    <property type="entry name" value="N-terminal domain of DnaB helicase"/>
    <property type="match status" value="2"/>
</dbReference>
<dbReference type="InterPro" id="IPR016136">
    <property type="entry name" value="DNA_helicase_N/primase_C"/>
</dbReference>
<dbReference type="InterPro" id="IPR007693">
    <property type="entry name" value="DNA_helicase_DnaB-like_N"/>
</dbReference>
<dbReference type="GO" id="GO:0003677">
    <property type="term" value="F:DNA binding"/>
    <property type="evidence" value="ECO:0007669"/>
    <property type="project" value="UniProtKB-KW"/>
</dbReference>
<protein>
    <submittedName>
        <fullName evidence="5">Replicative DNA helicase</fullName>
    </submittedName>
</protein>
<sequence>MDDDIDDLPPPDALLHAEQALLGALFAAPERLDDIGWLQPEHFYRPVHSALFAAMRSVDETEPGLAWLNAVVTRATQQTPGTTAVYAHTLIDACPRPSHATTYGRMVLAGHTRRSIREHADRLAQTAAESALPNRVVAICAQADTLSRHLEQLAADWRPHPGSLPRSPVTRPVTPCGDEERYADEQTFLAAATTHPAALKDIRAFLIPEDLSHPVHQELARCLLAMNRRGDPIDPVTVLWEAEHRGLLRDSDVTAQYVLGVCGRSSFDPVYWAYRIVDHAIVSTAAHAAEAIRQYTDDVTLRPHQIITGARRVLGTVTAVRIRRDAAGQPRMPPSPRAVRRGPPITPPRVTPLQSRLRQRSPSVLPNPTAPRARRQTS</sequence>
<evidence type="ECO:0000256" key="2">
    <source>
        <dbReference type="ARBA" id="ARBA00023125"/>
    </source>
</evidence>